<dbReference type="Proteomes" id="UP001604336">
    <property type="component" value="Unassembled WGS sequence"/>
</dbReference>
<comment type="caution">
    <text evidence="1">The sequence shown here is derived from an EMBL/GenBank/DDBJ whole genome shotgun (WGS) entry which is preliminary data.</text>
</comment>
<reference evidence="2" key="1">
    <citation type="submission" date="2024-07" db="EMBL/GenBank/DDBJ databases">
        <title>Two chromosome-level genome assemblies of Korean endemic species Abeliophyllum distichum and Forsythia ovata (Oleaceae).</title>
        <authorList>
            <person name="Jang H."/>
        </authorList>
    </citation>
    <scope>NUCLEOTIDE SEQUENCE [LARGE SCALE GENOMIC DNA]</scope>
</reference>
<keyword evidence="2" id="KW-1185">Reference proteome</keyword>
<evidence type="ECO:0000313" key="2">
    <source>
        <dbReference type="Proteomes" id="UP001604336"/>
    </source>
</evidence>
<sequence>MQDSLTRANDKLVSHLAQMDSQDGEENIEIADLKKKKDEPTRFVEAKIKVREDKVDMLYFTLAHTHEEVVTHYMVSSEITIYMYMCGAESMKDSTNLINKWL</sequence>
<evidence type="ECO:0000313" key="1">
    <source>
        <dbReference type="EMBL" id="KAL2505643.1"/>
    </source>
</evidence>
<gene>
    <name evidence="1" type="ORF">Adt_21264</name>
</gene>
<proteinExistence type="predicted"/>
<organism evidence="1 2">
    <name type="scientific">Abeliophyllum distichum</name>
    <dbReference type="NCBI Taxonomy" id="126358"/>
    <lineage>
        <taxon>Eukaryota</taxon>
        <taxon>Viridiplantae</taxon>
        <taxon>Streptophyta</taxon>
        <taxon>Embryophyta</taxon>
        <taxon>Tracheophyta</taxon>
        <taxon>Spermatophyta</taxon>
        <taxon>Magnoliopsida</taxon>
        <taxon>eudicotyledons</taxon>
        <taxon>Gunneridae</taxon>
        <taxon>Pentapetalae</taxon>
        <taxon>asterids</taxon>
        <taxon>lamiids</taxon>
        <taxon>Lamiales</taxon>
        <taxon>Oleaceae</taxon>
        <taxon>Forsythieae</taxon>
        <taxon>Abeliophyllum</taxon>
    </lineage>
</organism>
<dbReference type="AlphaFoldDB" id="A0ABD1SZ16"/>
<name>A0ABD1SZ16_9LAMI</name>
<dbReference type="EMBL" id="JBFOLK010000006">
    <property type="protein sequence ID" value="KAL2505643.1"/>
    <property type="molecule type" value="Genomic_DNA"/>
</dbReference>
<accession>A0ABD1SZ16</accession>
<protein>
    <submittedName>
        <fullName evidence="1">Uncharacterized protein</fullName>
    </submittedName>
</protein>